<dbReference type="KEGG" id="glj:GKIL_3638"/>
<proteinExistence type="predicted"/>
<evidence type="ECO:0000313" key="1">
    <source>
        <dbReference type="EMBL" id="AGY59884.1"/>
    </source>
</evidence>
<organism evidence="1 2">
    <name type="scientific">Gloeobacter kilaueensis (strain ATCC BAA-2537 / CCAP 1431/1 / ULC 316 / JS1)</name>
    <dbReference type="NCBI Taxonomy" id="1183438"/>
    <lineage>
        <taxon>Bacteria</taxon>
        <taxon>Bacillati</taxon>
        <taxon>Cyanobacteriota</taxon>
        <taxon>Cyanophyceae</taxon>
        <taxon>Gloeobacterales</taxon>
        <taxon>Gloeobacteraceae</taxon>
        <taxon>Gloeobacter</taxon>
    </lineage>
</organism>
<reference evidence="1 2" key="1">
    <citation type="journal article" date="2013" name="PLoS ONE">
        <title>Cultivation and Complete Genome Sequencing of Gloeobacter kilaueensis sp. nov., from a Lava Cave in Kilauea Caldera, Hawai'i.</title>
        <authorList>
            <person name="Saw J.H."/>
            <person name="Schatz M."/>
            <person name="Brown M.V."/>
            <person name="Kunkel D.D."/>
            <person name="Foster J.S."/>
            <person name="Shick H."/>
            <person name="Christensen S."/>
            <person name="Hou S."/>
            <person name="Wan X."/>
            <person name="Donachie S.P."/>
        </authorList>
    </citation>
    <scope>NUCLEOTIDE SEQUENCE [LARGE SCALE GENOMIC DNA]</scope>
    <source>
        <strain evidence="2">JS</strain>
    </source>
</reference>
<dbReference type="Proteomes" id="UP000017396">
    <property type="component" value="Chromosome"/>
</dbReference>
<gene>
    <name evidence="1" type="ORF">GKIL_3638</name>
</gene>
<keyword evidence="2" id="KW-1185">Reference proteome</keyword>
<dbReference type="STRING" id="1183438.GKIL_3638"/>
<evidence type="ECO:0000313" key="2">
    <source>
        <dbReference type="Proteomes" id="UP000017396"/>
    </source>
</evidence>
<protein>
    <submittedName>
        <fullName evidence="1">Uncharacterized protein</fullName>
    </submittedName>
</protein>
<sequence>MTVQNSLMGRIALAEIWFHHKWVALGSALISSL</sequence>
<dbReference type="EMBL" id="CP003587">
    <property type="protein sequence ID" value="AGY59884.1"/>
    <property type="molecule type" value="Genomic_DNA"/>
</dbReference>
<accession>U5QQJ6</accession>
<dbReference type="HOGENOM" id="CLU_3382070_0_0_3"/>
<dbReference type="AlphaFoldDB" id="U5QQJ6"/>
<name>U5QQJ6_GLOK1</name>